<keyword evidence="2" id="KW-1185">Reference proteome</keyword>
<dbReference type="Proteomes" id="UP000581135">
    <property type="component" value="Unassembled WGS sequence"/>
</dbReference>
<organism evidence="1 2">
    <name type="scientific">Limibacillus halophilus</name>
    <dbReference type="NCBI Taxonomy" id="1579333"/>
    <lineage>
        <taxon>Bacteria</taxon>
        <taxon>Pseudomonadati</taxon>
        <taxon>Pseudomonadota</taxon>
        <taxon>Alphaproteobacteria</taxon>
        <taxon>Rhodospirillales</taxon>
        <taxon>Rhodovibrionaceae</taxon>
        <taxon>Limibacillus</taxon>
    </lineage>
</organism>
<dbReference type="NCBIfam" id="TIGR02811">
    <property type="entry name" value="formate_TAT"/>
    <property type="match status" value="1"/>
</dbReference>
<gene>
    <name evidence="1" type="ORF">FHR98_000956</name>
</gene>
<dbReference type="PROSITE" id="PS51318">
    <property type="entry name" value="TAT"/>
    <property type="match status" value="1"/>
</dbReference>
<comment type="caution">
    <text evidence="1">The sequence shown here is derived from an EMBL/GenBank/DDBJ whole genome shotgun (WGS) entry which is preliminary data.</text>
</comment>
<evidence type="ECO:0000313" key="1">
    <source>
        <dbReference type="EMBL" id="MBB3064684.1"/>
    </source>
</evidence>
<proteinExistence type="predicted"/>
<evidence type="ECO:0008006" key="3">
    <source>
        <dbReference type="Google" id="ProtNLM"/>
    </source>
</evidence>
<dbReference type="AlphaFoldDB" id="A0A839SSC4"/>
<reference evidence="1 2" key="1">
    <citation type="submission" date="2020-08" db="EMBL/GenBank/DDBJ databases">
        <title>Genomic Encyclopedia of Type Strains, Phase III (KMG-III): the genomes of soil and plant-associated and newly described type strains.</title>
        <authorList>
            <person name="Whitman W."/>
        </authorList>
    </citation>
    <scope>NUCLEOTIDE SEQUENCE [LARGE SCALE GENOMIC DNA]</scope>
    <source>
        <strain evidence="1 2">CECT 8803</strain>
    </source>
</reference>
<sequence length="66" mass="7125">MTKKDEKAMDRRDFFRKAGLGAGVAGVAAASLTKGATAAVPETRSASSVGYRETDHVKKFYELARF</sequence>
<dbReference type="PIRSF" id="PIRSF036704">
    <property type="entry name" value="UCP036704"/>
    <property type="match status" value="1"/>
</dbReference>
<dbReference type="InterPro" id="IPR014177">
    <property type="entry name" value="Formate_DH_TAT-contain"/>
</dbReference>
<dbReference type="EMBL" id="JACHXA010000002">
    <property type="protein sequence ID" value="MBB3064684.1"/>
    <property type="molecule type" value="Genomic_DNA"/>
</dbReference>
<evidence type="ECO:0000313" key="2">
    <source>
        <dbReference type="Proteomes" id="UP000581135"/>
    </source>
</evidence>
<dbReference type="InterPro" id="IPR006311">
    <property type="entry name" value="TAT_signal"/>
</dbReference>
<dbReference type="RefSeq" id="WP_183415484.1">
    <property type="nucleotide sequence ID" value="NZ_JACHXA010000002.1"/>
</dbReference>
<accession>A0A839SSC4</accession>
<name>A0A839SSC4_9PROT</name>
<protein>
    <recommendedName>
        <fullName evidence="3">Formate dehydrogenase region TAT target</fullName>
    </recommendedName>
</protein>